<gene>
    <name evidence="1" type="ORF">SAMN05192557_1122</name>
</gene>
<evidence type="ECO:0000313" key="1">
    <source>
        <dbReference type="EMBL" id="SEV99588.1"/>
    </source>
</evidence>
<dbReference type="SUPFAM" id="SSF52317">
    <property type="entry name" value="Class I glutamine amidotransferase-like"/>
    <property type="match status" value="1"/>
</dbReference>
<dbReference type="GO" id="GO:0005829">
    <property type="term" value="C:cytosol"/>
    <property type="evidence" value="ECO:0007669"/>
    <property type="project" value="TreeGrafter"/>
</dbReference>
<protein>
    <submittedName>
        <fullName evidence="1">Putative glutamine amidotransferase</fullName>
    </submittedName>
</protein>
<dbReference type="InterPro" id="IPR029062">
    <property type="entry name" value="Class_I_gatase-like"/>
</dbReference>
<accession>A0A662Z6I6</accession>
<reference evidence="1 2" key="1">
    <citation type="submission" date="2016-10" db="EMBL/GenBank/DDBJ databases">
        <authorList>
            <person name="Varghese N."/>
            <person name="Submissions S."/>
        </authorList>
    </citation>
    <scope>NUCLEOTIDE SEQUENCE [LARGE SCALE GENOMIC DNA]</scope>
    <source>
        <strain evidence="1 2">IBRC-M10081</strain>
    </source>
</reference>
<dbReference type="InterPro" id="IPR011697">
    <property type="entry name" value="Peptidase_C26"/>
</dbReference>
<keyword evidence="1" id="KW-0315">Glutamine amidotransferase</keyword>
<dbReference type="Proteomes" id="UP000243605">
    <property type="component" value="Unassembled WGS sequence"/>
</dbReference>
<dbReference type="PANTHER" id="PTHR43235:SF1">
    <property type="entry name" value="GLUTAMINE AMIDOTRANSFERASE PB2B2.05-RELATED"/>
    <property type="match status" value="1"/>
</dbReference>
<dbReference type="CDD" id="cd01745">
    <property type="entry name" value="GATase1_2"/>
    <property type="match status" value="1"/>
</dbReference>
<dbReference type="GO" id="GO:0016740">
    <property type="term" value="F:transferase activity"/>
    <property type="evidence" value="ECO:0007669"/>
    <property type="project" value="UniProtKB-KW"/>
</dbReference>
<dbReference type="EMBL" id="FOIT01000003">
    <property type="protein sequence ID" value="SEV99588.1"/>
    <property type="molecule type" value="Genomic_DNA"/>
</dbReference>
<sequence length="233" mass="26149">MKVPLIGVTTFIEGVSYRLPKYYGEAIVDCGGVSVLLVKTLDEDKVKKQVEALDGIILAGGSDIDPELFGEGPHQKLGEIEPGRDEYEMLLIKYALEMNKPILGICRGSQILNIAMKGNMYQDIYAQMDDVYQHNQKSPVQRNSHYIDIEKGSKLHEIMGDDNIKINSFHHQANKEAGPGFKVVARSKDGVVEAIESTTHDFVIGVQWHPECTYEVDEYSQKLFQRFVDTARG</sequence>
<organism evidence="1 2">
    <name type="scientific">Aliicoccus persicus</name>
    <dbReference type="NCBI Taxonomy" id="930138"/>
    <lineage>
        <taxon>Bacteria</taxon>
        <taxon>Bacillati</taxon>
        <taxon>Bacillota</taxon>
        <taxon>Bacilli</taxon>
        <taxon>Bacillales</taxon>
        <taxon>Staphylococcaceae</taxon>
        <taxon>Aliicoccus</taxon>
    </lineage>
</organism>
<dbReference type="OrthoDB" id="9807137at2"/>
<dbReference type="PANTHER" id="PTHR43235">
    <property type="entry name" value="GLUTAMINE AMIDOTRANSFERASE PB2B2.05-RELATED"/>
    <property type="match status" value="1"/>
</dbReference>
<name>A0A662Z6I6_9STAP</name>
<dbReference type="AlphaFoldDB" id="A0A662Z6I6"/>
<dbReference type="Pfam" id="PF07722">
    <property type="entry name" value="Peptidase_C26"/>
    <property type="match status" value="1"/>
</dbReference>
<dbReference type="RefSeq" id="WP_091474689.1">
    <property type="nucleotide sequence ID" value="NZ_FOIT01000003.1"/>
</dbReference>
<proteinExistence type="predicted"/>
<dbReference type="GO" id="GO:0033969">
    <property type="term" value="F:gamma-glutamyl-gamma-aminobutyrate hydrolase activity"/>
    <property type="evidence" value="ECO:0007669"/>
    <property type="project" value="TreeGrafter"/>
</dbReference>
<dbReference type="Gene3D" id="3.40.50.880">
    <property type="match status" value="1"/>
</dbReference>
<keyword evidence="2" id="KW-1185">Reference proteome</keyword>
<dbReference type="FunFam" id="3.40.50.880:FF:000030">
    <property type="entry name" value="Gamma-glutamyl-gamma-aminobutyrate hydrolase PuuD"/>
    <property type="match status" value="1"/>
</dbReference>
<dbReference type="PROSITE" id="PS51273">
    <property type="entry name" value="GATASE_TYPE_1"/>
    <property type="match status" value="1"/>
</dbReference>
<evidence type="ECO:0000313" key="2">
    <source>
        <dbReference type="Proteomes" id="UP000243605"/>
    </source>
</evidence>
<keyword evidence="1" id="KW-0808">Transferase</keyword>
<dbReference type="InterPro" id="IPR044668">
    <property type="entry name" value="PuuD-like"/>
</dbReference>
<dbReference type="GO" id="GO:0006598">
    <property type="term" value="P:polyamine catabolic process"/>
    <property type="evidence" value="ECO:0007669"/>
    <property type="project" value="TreeGrafter"/>
</dbReference>